<gene>
    <name evidence="2" type="ORF">HINF_LOCUS25</name>
    <name evidence="3" type="ORF">HINF_LOCUS57835</name>
</gene>
<dbReference type="AlphaFoldDB" id="A0AA86N409"/>
<organism evidence="2">
    <name type="scientific">Hexamita inflata</name>
    <dbReference type="NCBI Taxonomy" id="28002"/>
    <lineage>
        <taxon>Eukaryota</taxon>
        <taxon>Metamonada</taxon>
        <taxon>Diplomonadida</taxon>
        <taxon>Hexamitidae</taxon>
        <taxon>Hexamitinae</taxon>
        <taxon>Hexamita</taxon>
    </lineage>
</organism>
<keyword evidence="4" id="KW-1185">Reference proteome</keyword>
<keyword evidence="1" id="KW-0472">Membrane</keyword>
<proteinExistence type="predicted"/>
<feature type="transmembrane region" description="Helical" evidence="1">
    <location>
        <begin position="92"/>
        <end position="123"/>
    </location>
</feature>
<dbReference type="Proteomes" id="UP001642409">
    <property type="component" value="Unassembled WGS sequence"/>
</dbReference>
<dbReference type="EMBL" id="CATOUU010000001">
    <property type="protein sequence ID" value="CAI9912380.1"/>
    <property type="molecule type" value="Genomic_DNA"/>
</dbReference>
<name>A0AA86N409_9EUKA</name>
<protein>
    <submittedName>
        <fullName evidence="3">Hypothetical_protein</fullName>
    </submittedName>
</protein>
<evidence type="ECO:0000256" key="1">
    <source>
        <dbReference type="SAM" id="Phobius"/>
    </source>
</evidence>
<evidence type="ECO:0000313" key="4">
    <source>
        <dbReference type="Proteomes" id="UP001642409"/>
    </source>
</evidence>
<evidence type="ECO:0000313" key="3">
    <source>
        <dbReference type="EMBL" id="CAL6076743.1"/>
    </source>
</evidence>
<reference evidence="2" key="1">
    <citation type="submission" date="2023-06" db="EMBL/GenBank/DDBJ databases">
        <authorList>
            <person name="Kurt Z."/>
        </authorList>
    </citation>
    <scope>NUCLEOTIDE SEQUENCE</scope>
</reference>
<dbReference type="EMBL" id="CAXDID020000321">
    <property type="protein sequence ID" value="CAL6076743.1"/>
    <property type="molecule type" value="Genomic_DNA"/>
</dbReference>
<evidence type="ECO:0000313" key="2">
    <source>
        <dbReference type="EMBL" id="CAI9912380.1"/>
    </source>
</evidence>
<keyword evidence="1" id="KW-0812">Transmembrane</keyword>
<reference evidence="3 4" key="2">
    <citation type="submission" date="2024-07" db="EMBL/GenBank/DDBJ databases">
        <authorList>
            <person name="Akdeniz Z."/>
        </authorList>
    </citation>
    <scope>NUCLEOTIDE SEQUENCE [LARGE SCALE GENOMIC DNA]</scope>
</reference>
<keyword evidence="1" id="KW-1133">Transmembrane helix</keyword>
<accession>A0AA86N409</accession>
<comment type="caution">
    <text evidence="2">The sequence shown here is derived from an EMBL/GenBank/DDBJ whole genome shotgun (WGS) entry which is preliminary data.</text>
</comment>
<sequence length="124" mass="14793">MICYSIGLIQRLCLIYIYWDTLFRDCAKILNFFWVDVSQVHASQYEFLLLCFVYLQIFICEFKEKTRCIFANIRLLVVLLSKSFSMKHKEGTYIISILLFVLTTVLSSQMIDIFLYFMVVIYAF</sequence>